<sequence>MKKLLLFILPFLFSCSSVQINGETRLRLETIGSIKKNCEEFVGKEVVLEATYRGWDCPSDCGALPVTRSDVCLEDSTGCIYSTPFLSPINDRGKVVRLLAEVKKKGNECYLEPVRIYEVR</sequence>
<proteinExistence type="predicted"/>
<feature type="signal peptide" evidence="1">
    <location>
        <begin position="1"/>
        <end position="20"/>
    </location>
</feature>
<dbReference type="PROSITE" id="PS51257">
    <property type="entry name" value="PROKAR_LIPOPROTEIN"/>
    <property type="match status" value="1"/>
</dbReference>
<evidence type="ECO:0008006" key="4">
    <source>
        <dbReference type="Google" id="ProtNLM"/>
    </source>
</evidence>
<protein>
    <recommendedName>
        <fullName evidence="4">Lipoprotein</fullName>
    </recommendedName>
</protein>
<reference evidence="2 3" key="1">
    <citation type="submission" date="2017-05" db="EMBL/GenBank/DDBJ databases">
        <authorList>
            <person name="Varghese N."/>
            <person name="Submissions S."/>
        </authorList>
    </citation>
    <scope>NUCLEOTIDE SEQUENCE [LARGE SCALE GENOMIC DNA]</scope>
    <source>
        <strain evidence="2 3">DSM 16304</strain>
    </source>
</reference>
<dbReference type="EMBL" id="FXTM01000016">
    <property type="protein sequence ID" value="SMO64632.1"/>
    <property type="molecule type" value="Genomic_DNA"/>
</dbReference>
<evidence type="ECO:0000256" key="1">
    <source>
        <dbReference type="SAM" id="SignalP"/>
    </source>
</evidence>
<feature type="chain" id="PRO_5022083395" description="Lipoprotein" evidence="1">
    <location>
        <begin position="21"/>
        <end position="120"/>
    </location>
</feature>
<name>A0A521CYZ8_9BACT</name>
<dbReference type="OrthoDB" id="15378at2"/>
<keyword evidence="3" id="KW-1185">Reference proteome</keyword>
<dbReference type="AlphaFoldDB" id="A0A521CYZ8"/>
<dbReference type="Proteomes" id="UP000317315">
    <property type="component" value="Unassembled WGS sequence"/>
</dbReference>
<keyword evidence="1" id="KW-0732">Signal</keyword>
<accession>A0A521CYZ8</accession>
<dbReference type="RefSeq" id="WP_142935779.1">
    <property type="nucleotide sequence ID" value="NZ_FXTM01000016.1"/>
</dbReference>
<gene>
    <name evidence="2" type="ORF">SAMN06269117_11611</name>
</gene>
<evidence type="ECO:0000313" key="3">
    <source>
        <dbReference type="Proteomes" id="UP000317315"/>
    </source>
</evidence>
<evidence type="ECO:0000313" key="2">
    <source>
        <dbReference type="EMBL" id="SMO64632.1"/>
    </source>
</evidence>
<organism evidence="2 3">
    <name type="scientific">Balnearium lithotrophicum</name>
    <dbReference type="NCBI Taxonomy" id="223788"/>
    <lineage>
        <taxon>Bacteria</taxon>
        <taxon>Pseudomonadati</taxon>
        <taxon>Aquificota</taxon>
        <taxon>Aquificia</taxon>
        <taxon>Desulfurobacteriales</taxon>
        <taxon>Desulfurobacteriaceae</taxon>
        <taxon>Balnearium</taxon>
    </lineage>
</organism>